<protein>
    <submittedName>
        <fullName evidence="3 4">Uncharacterized protein LOC109486764</fullName>
    </submittedName>
</protein>
<sequence length="102" mass="11422">MTPRLMCVLVVLVAACSWSLTTGSRHTLVADDAGGDQYLHSGEVEDAERQEVFPNTTLERAFLRDVIRSEVTAMLKKAWPRLFPATSVSMRKKDKLTFPRLG</sequence>
<dbReference type="KEGG" id="bbel:109486764"/>
<feature type="chain" id="PRO_5044647766" evidence="1">
    <location>
        <begin position="24"/>
        <end position="102"/>
    </location>
</feature>
<dbReference type="Proteomes" id="UP000515135">
    <property type="component" value="Unplaced"/>
</dbReference>
<dbReference type="RefSeq" id="XP_019646211.1">
    <property type="nucleotide sequence ID" value="XM_019790652.1"/>
</dbReference>
<dbReference type="AlphaFoldDB" id="A0A6P5AW81"/>
<name>A0A6P5AW81_BRABE</name>
<evidence type="ECO:0000256" key="1">
    <source>
        <dbReference type="SAM" id="SignalP"/>
    </source>
</evidence>
<dbReference type="GeneID" id="109486764"/>
<keyword evidence="1" id="KW-0732">Signal</keyword>
<accession>A0A6P5AW81</accession>
<proteinExistence type="predicted"/>
<gene>
    <name evidence="3 4" type="primary">LOC109486764</name>
</gene>
<dbReference type="RefSeq" id="XP_019646212.1">
    <property type="nucleotide sequence ID" value="XM_019790653.1"/>
</dbReference>
<evidence type="ECO:0000313" key="2">
    <source>
        <dbReference type="Proteomes" id="UP000515135"/>
    </source>
</evidence>
<reference evidence="3 4" key="1">
    <citation type="submission" date="2025-04" db="UniProtKB">
        <authorList>
            <consortium name="RefSeq"/>
        </authorList>
    </citation>
    <scope>IDENTIFICATION</scope>
    <source>
        <tissue evidence="3 4">Gonad</tissue>
    </source>
</reference>
<evidence type="ECO:0000313" key="4">
    <source>
        <dbReference type="RefSeq" id="XP_019646212.1"/>
    </source>
</evidence>
<keyword evidence="2" id="KW-1185">Reference proteome</keyword>
<dbReference type="PROSITE" id="PS51257">
    <property type="entry name" value="PROKAR_LIPOPROTEIN"/>
    <property type="match status" value="1"/>
</dbReference>
<dbReference type="OrthoDB" id="10018516at2759"/>
<feature type="signal peptide" evidence="1">
    <location>
        <begin position="1"/>
        <end position="23"/>
    </location>
</feature>
<evidence type="ECO:0000313" key="3">
    <source>
        <dbReference type="RefSeq" id="XP_019646211.1"/>
    </source>
</evidence>
<organism evidence="2 3">
    <name type="scientific">Branchiostoma belcheri</name>
    <name type="common">Amphioxus</name>
    <dbReference type="NCBI Taxonomy" id="7741"/>
    <lineage>
        <taxon>Eukaryota</taxon>
        <taxon>Metazoa</taxon>
        <taxon>Chordata</taxon>
        <taxon>Cephalochordata</taxon>
        <taxon>Leptocardii</taxon>
        <taxon>Amphioxiformes</taxon>
        <taxon>Branchiostomatidae</taxon>
        <taxon>Branchiostoma</taxon>
    </lineage>
</organism>